<evidence type="ECO:0000313" key="6">
    <source>
        <dbReference type="Proteomes" id="UP000198571"/>
    </source>
</evidence>
<evidence type="ECO:0000256" key="1">
    <source>
        <dbReference type="ARBA" id="ARBA00023015"/>
    </source>
</evidence>
<dbReference type="PROSITE" id="PS50043">
    <property type="entry name" value="HTH_LUXR_2"/>
    <property type="match status" value="1"/>
</dbReference>
<dbReference type="InterPro" id="IPR000792">
    <property type="entry name" value="Tscrpt_reg_LuxR_C"/>
</dbReference>
<evidence type="ECO:0000256" key="3">
    <source>
        <dbReference type="ARBA" id="ARBA00023163"/>
    </source>
</evidence>
<protein>
    <submittedName>
        <fullName evidence="5">Two-component system, NarL family, response regulator DegU</fullName>
    </submittedName>
</protein>
<dbReference type="EMBL" id="FOGT01000015">
    <property type="protein sequence ID" value="SES30201.1"/>
    <property type="molecule type" value="Genomic_DNA"/>
</dbReference>
<sequence length="240" mass="27774">MKGDQPMHSLYSSKDTVTTEKVLFIDFDQCLSEETVGKLSSIAGDKEVIIDKGNPDELKQVQYIFFLIEDYRVETLRFIEDRLEELKETNTYSLIMTAAQPTKSLFPYFMQDLNGIVSLPFFLENGRRVLNSLDEFGIFLEQKLHCDLVTLIQHKKLKDRPIKRLKLRVEDVQYILTENEKKVLQHILDGHNNRKIAELMFLAPSTVSTVISHLLKKLGANDRTDAMVQIIRKGWVDALR</sequence>
<evidence type="ECO:0000256" key="2">
    <source>
        <dbReference type="ARBA" id="ARBA00023125"/>
    </source>
</evidence>
<organism evidence="5 6">
    <name type="scientific">Salipaludibacillus aurantiacus</name>
    <dbReference type="NCBI Taxonomy" id="1601833"/>
    <lineage>
        <taxon>Bacteria</taxon>
        <taxon>Bacillati</taxon>
        <taxon>Bacillota</taxon>
        <taxon>Bacilli</taxon>
        <taxon>Bacillales</taxon>
        <taxon>Bacillaceae</taxon>
    </lineage>
</organism>
<dbReference type="PRINTS" id="PR00038">
    <property type="entry name" value="HTHLUXR"/>
</dbReference>
<dbReference type="SUPFAM" id="SSF46894">
    <property type="entry name" value="C-terminal effector domain of the bipartite response regulators"/>
    <property type="match status" value="1"/>
</dbReference>
<keyword evidence="1" id="KW-0805">Transcription regulation</keyword>
<dbReference type="GO" id="GO:0006355">
    <property type="term" value="P:regulation of DNA-templated transcription"/>
    <property type="evidence" value="ECO:0007669"/>
    <property type="project" value="InterPro"/>
</dbReference>
<gene>
    <name evidence="5" type="ORF">SAMN05518684_11529</name>
</gene>
<name>A0A1H9W8S7_9BACI</name>
<dbReference type="OrthoDB" id="2965189at2"/>
<reference evidence="6" key="1">
    <citation type="submission" date="2016-10" db="EMBL/GenBank/DDBJ databases">
        <authorList>
            <person name="Varghese N."/>
            <person name="Submissions S."/>
        </authorList>
    </citation>
    <scope>NUCLEOTIDE SEQUENCE [LARGE SCALE GENOMIC DNA]</scope>
    <source>
        <strain evidence="6">S9</strain>
    </source>
</reference>
<dbReference type="Gene3D" id="1.10.10.10">
    <property type="entry name" value="Winged helix-like DNA-binding domain superfamily/Winged helix DNA-binding domain"/>
    <property type="match status" value="1"/>
</dbReference>
<dbReference type="SMART" id="SM00421">
    <property type="entry name" value="HTH_LUXR"/>
    <property type="match status" value="1"/>
</dbReference>
<feature type="domain" description="HTH luxR-type" evidence="4">
    <location>
        <begin position="169"/>
        <end position="234"/>
    </location>
</feature>
<accession>A0A1H9W8S7</accession>
<keyword evidence="3" id="KW-0804">Transcription</keyword>
<dbReference type="InterPro" id="IPR036388">
    <property type="entry name" value="WH-like_DNA-bd_sf"/>
</dbReference>
<keyword evidence="6" id="KW-1185">Reference proteome</keyword>
<dbReference type="Pfam" id="PF00196">
    <property type="entry name" value="GerE"/>
    <property type="match status" value="1"/>
</dbReference>
<evidence type="ECO:0000313" key="5">
    <source>
        <dbReference type="EMBL" id="SES30201.1"/>
    </source>
</evidence>
<proteinExistence type="predicted"/>
<dbReference type="AlphaFoldDB" id="A0A1H9W8S7"/>
<dbReference type="STRING" id="1601833.SAMN05518684_11529"/>
<dbReference type="PANTHER" id="PTHR44688">
    <property type="entry name" value="DNA-BINDING TRANSCRIPTIONAL ACTIVATOR DEVR_DOSR"/>
    <property type="match status" value="1"/>
</dbReference>
<dbReference type="Proteomes" id="UP000198571">
    <property type="component" value="Unassembled WGS sequence"/>
</dbReference>
<dbReference type="GO" id="GO:0003677">
    <property type="term" value="F:DNA binding"/>
    <property type="evidence" value="ECO:0007669"/>
    <property type="project" value="UniProtKB-KW"/>
</dbReference>
<dbReference type="PANTHER" id="PTHR44688:SF16">
    <property type="entry name" value="DNA-BINDING TRANSCRIPTIONAL ACTIVATOR DEVR_DOSR"/>
    <property type="match status" value="1"/>
</dbReference>
<keyword evidence="2" id="KW-0238">DNA-binding</keyword>
<dbReference type="PROSITE" id="PS00622">
    <property type="entry name" value="HTH_LUXR_1"/>
    <property type="match status" value="1"/>
</dbReference>
<evidence type="ECO:0000259" key="4">
    <source>
        <dbReference type="PROSITE" id="PS50043"/>
    </source>
</evidence>
<dbReference type="InterPro" id="IPR016032">
    <property type="entry name" value="Sig_transdc_resp-reg_C-effctor"/>
</dbReference>
<dbReference type="CDD" id="cd06170">
    <property type="entry name" value="LuxR_C_like"/>
    <property type="match status" value="1"/>
</dbReference>